<feature type="domain" description="ABC1 atypical kinase-like" evidence="3">
    <location>
        <begin position="99"/>
        <end position="351"/>
    </location>
</feature>
<sequence length="568" mass="61907">MAETPTGVLTPRLARARYRRIVIFALRFMVVEWWYGMVLPRLGLIRVSRRGRTERFRRFAARFHDLAIELGGLMIKVGQFMSSRLDILPPEVTDELAGLQDEVPALAFPAIREMAEAELGMPLEMAFASFDAEPIAAASLGQAHRARLTGVVAADAGFADVVVKVQRPGIRDIVEVDLAALRKIAGWVARVKSIAARVDVPGLVEEFATTSLQEIDYLHEAASAERFAEDFEENPRIGVPRVAWERTTRQVLVLEDVTAIKVGDLDAIRAAGIDPAAVADELASSTFAQFFEHGFFHADPHPGNLFVTPSTGDDDWRLTYVDFGMMGEIPDTLREGLRDLIVAVVARDPKGFVDGISAIGVLLPSADTATLERAMRELFDRFGGMAVGDLGSVDHSEMVDFADRFGDTLRDLPVQLPEDFLLIVRGVSLVSGVCSALNPEFNMWEAVEPFAATLMREEGTRTLQDLGGKLLASAGTIVRLPQRIDDVTSQLEQGRLTVKTPAIDRQLRALQRTATRVVSAVIFAGLLIGGAVLHATEPTVGVALMGGSALPLLHALLAGRRPRRHGAR</sequence>
<dbReference type="RefSeq" id="WP_219080635.1">
    <property type="nucleotide sequence ID" value="NZ_CP079216.1"/>
</dbReference>
<keyword evidence="4" id="KW-0808">Transferase</keyword>
<evidence type="ECO:0000313" key="5">
    <source>
        <dbReference type="Proteomes" id="UP000824504"/>
    </source>
</evidence>
<gene>
    <name evidence="4" type="ORF">KDB89_09875</name>
</gene>
<name>A0ABX8SHB3_9ACTN</name>
<dbReference type="InterPro" id="IPR050154">
    <property type="entry name" value="UbiB_kinase"/>
</dbReference>
<dbReference type="GO" id="GO:0016301">
    <property type="term" value="F:kinase activity"/>
    <property type="evidence" value="ECO:0007669"/>
    <property type="project" value="UniProtKB-KW"/>
</dbReference>
<dbReference type="EMBL" id="CP079216">
    <property type="protein sequence ID" value="QXT62080.1"/>
    <property type="molecule type" value="Genomic_DNA"/>
</dbReference>
<keyword evidence="5" id="KW-1185">Reference proteome</keyword>
<evidence type="ECO:0000256" key="2">
    <source>
        <dbReference type="SAM" id="Phobius"/>
    </source>
</evidence>
<reference evidence="4 5" key="1">
    <citation type="submission" date="2021-07" db="EMBL/GenBank/DDBJ databases">
        <title>complete genome sequencing of Tessaracoccus sp.J1M15.</title>
        <authorList>
            <person name="Bae J.-W."/>
            <person name="Kim D.-y."/>
        </authorList>
    </citation>
    <scope>NUCLEOTIDE SEQUENCE [LARGE SCALE GENOMIC DNA]</scope>
    <source>
        <strain evidence="4 5">J1M15</strain>
    </source>
</reference>
<dbReference type="PANTHER" id="PTHR10566:SF113">
    <property type="entry name" value="PROTEIN ACTIVITY OF BC1 COMPLEX KINASE 7, CHLOROPLASTIC"/>
    <property type="match status" value="1"/>
</dbReference>
<keyword evidence="4" id="KW-0418">Kinase</keyword>
<keyword evidence="2" id="KW-0812">Transmembrane</keyword>
<keyword evidence="2" id="KW-1133">Transmembrane helix</keyword>
<feature type="transmembrane region" description="Helical" evidence="2">
    <location>
        <begin position="514"/>
        <end position="533"/>
    </location>
</feature>
<dbReference type="CDD" id="cd05121">
    <property type="entry name" value="ABC1_ADCK3-like"/>
    <property type="match status" value="1"/>
</dbReference>
<proteinExistence type="inferred from homology"/>
<dbReference type="PANTHER" id="PTHR10566">
    <property type="entry name" value="CHAPERONE-ACTIVITY OF BC1 COMPLEX CABC1 -RELATED"/>
    <property type="match status" value="1"/>
</dbReference>
<evidence type="ECO:0000259" key="3">
    <source>
        <dbReference type="Pfam" id="PF03109"/>
    </source>
</evidence>
<evidence type="ECO:0000313" key="4">
    <source>
        <dbReference type="EMBL" id="QXT62080.1"/>
    </source>
</evidence>
<accession>A0ABX8SHB3</accession>
<dbReference type="Pfam" id="PF03109">
    <property type="entry name" value="ABC1"/>
    <property type="match status" value="1"/>
</dbReference>
<dbReference type="Proteomes" id="UP000824504">
    <property type="component" value="Chromosome"/>
</dbReference>
<feature type="transmembrane region" description="Helical" evidence="2">
    <location>
        <begin position="21"/>
        <end position="42"/>
    </location>
</feature>
<comment type="similarity">
    <text evidence="1">Belongs to the protein kinase superfamily. ADCK protein kinase family.</text>
</comment>
<keyword evidence="2" id="KW-0472">Membrane</keyword>
<dbReference type="InterPro" id="IPR004147">
    <property type="entry name" value="ABC1_dom"/>
</dbReference>
<feature type="transmembrane region" description="Helical" evidence="2">
    <location>
        <begin position="539"/>
        <end position="558"/>
    </location>
</feature>
<evidence type="ECO:0000256" key="1">
    <source>
        <dbReference type="ARBA" id="ARBA00009670"/>
    </source>
</evidence>
<protein>
    <submittedName>
        <fullName evidence="4">AarF/ABC1/UbiB kinase family protein</fullName>
    </submittedName>
</protein>
<organism evidence="4 5">
    <name type="scientific">Tessaracoccus palaemonis</name>
    <dbReference type="NCBI Taxonomy" id="2829499"/>
    <lineage>
        <taxon>Bacteria</taxon>
        <taxon>Bacillati</taxon>
        <taxon>Actinomycetota</taxon>
        <taxon>Actinomycetes</taxon>
        <taxon>Propionibacteriales</taxon>
        <taxon>Propionibacteriaceae</taxon>
        <taxon>Tessaracoccus</taxon>
    </lineage>
</organism>